<dbReference type="AlphaFoldDB" id="A0AAX6F3L3"/>
<gene>
    <name evidence="2" type="ORF">M6B38_104415</name>
</gene>
<keyword evidence="3" id="KW-1185">Reference proteome</keyword>
<dbReference type="PANTHER" id="PTHR31972:SF74">
    <property type="entry name" value="EXPRESSED PROTEIN"/>
    <property type="match status" value="1"/>
</dbReference>
<organism evidence="2 3">
    <name type="scientific">Iris pallida</name>
    <name type="common">Sweet iris</name>
    <dbReference type="NCBI Taxonomy" id="29817"/>
    <lineage>
        <taxon>Eukaryota</taxon>
        <taxon>Viridiplantae</taxon>
        <taxon>Streptophyta</taxon>
        <taxon>Embryophyta</taxon>
        <taxon>Tracheophyta</taxon>
        <taxon>Spermatophyta</taxon>
        <taxon>Magnoliopsida</taxon>
        <taxon>Liliopsida</taxon>
        <taxon>Asparagales</taxon>
        <taxon>Iridaceae</taxon>
        <taxon>Iridoideae</taxon>
        <taxon>Irideae</taxon>
        <taxon>Iris</taxon>
    </lineage>
</organism>
<evidence type="ECO:0000313" key="3">
    <source>
        <dbReference type="Proteomes" id="UP001140949"/>
    </source>
</evidence>
<sequence>MRDFPSCFGESGVQIADSSSSSSSSSSTHKSAHNLVTCLYQAPLGRGGCWCLITITWTKNLMGQGLGVSVEEGSTNRSLGRLDIKPWLFSKKKGSKSLELGDSKMDVFWDLSSARFGPSPEPLEGFYVAILFDLEMVLLLGDMSKEAYRKTGTSLSRSNTLFVAKKEHLFGKKMYFTKAQFCGNGKVHDIAIECEMVGLNDPCLEIRIDRKRVMQVKRLVWKFRGNHTILVDGVPVEVFWDVHNWLFDPAAGNAVFMFQTSLSADDKLSPWSCSQVFGEAQRHSFSLVLIAWKNE</sequence>
<evidence type="ECO:0008006" key="4">
    <source>
        <dbReference type="Google" id="ProtNLM"/>
    </source>
</evidence>
<dbReference type="EMBL" id="JANAVB010032220">
    <property type="protein sequence ID" value="KAJ6810738.1"/>
    <property type="molecule type" value="Genomic_DNA"/>
</dbReference>
<feature type="compositionally biased region" description="Low complexity" evidence="1">
    <location>
        <begin position="18"/>
        <end position="27"/>
    </location>
</feature>
<dbReference type="Pfam" id="PF05910">
    <property type="entry name" value="DUF868"/>
    <property type="match status" value="1"/>
</dbReference>
<proteinExistence type="predicted"/>
<comment type="caution">
    <text evidence="2">The sequence shown here is derived from an EMBL/GenBank/DDBJ whole genome shotgun (WGS) entry which is preliminary data.</text>
</comment>
<protein>
    <recommendedName>
        <fullName evidence="4">DUF868 domain-containing protein</fullName>
    </recommendedName>
</protein>
<evidence type="ECO:0000313" key="2">
    <source>
        <dbReference type="EMBL" id="KAJ6810738.1"/>
    </source>
</evidence>
<dbReference type="InterPro" id="IPR008586">
    <property type="entry name" value="DUF868_pln"/>
</dbReference>
<feature type="region of interest" description="Disordered" evidence="1">
    <location>
        <begin position="1"/>
        <end position="29"/>
    </location>
</feature>
<reference evidence="2" key="2">
    <citation type="submission" date="2023-04" db="EMBL/GenBank/DDBJ databases">
        <authorList>
            <person name="Bruccoleri R.E."/>
            <person name="Oakeley E.J."/>
            <person name="Faust A.-M."/>
            <person name="Dessus-Babus S."/>
            <person name="Altorfer M."/>
            <person name="Burckhardt D."/>
            <person name="Oertli M."/>
            <person name="Naumann U."/>
            <person name="Petersen F."/>
            <person name="Wong J."/>
        </authorList>
    </citation>
    <scope>NUCLEOTIDE SEQUENCE</scope>
    <source>
        <strain evidence="2">GSM-AAB239-AS_SAM_17_03QT</strain>
        <tissue evidence="2">Leaf</tissue>
    </source>
</reference>
<name>A0AAX6F3L3_IRIPA</name>
<dbReference type="PANTHER" id="PTHR31972">
    <property type="entry name" value="EXPRESSED PROTEIN"/>
    <property type="match status" value="1"/>
</dbReference>
<evidence type="ECO:0000256" key="1">
    <source>
        <dbReference type="SAM" id="MobiDB-lite"/>
    </source>
</evidence>
<reference evidence="2" key="1">
    <citation type="journal article" date="2023" name="GigaByte">
        <title>Genome assembly of the bearded iris, Iris pallida Lam.</title>
        <authorList>
            <person name="Bruccoleri R.E."/>
            <person name="Oakeley E.J."/>
            <person name="Faust A.M.E."/>
            <person name="Altorfer M."/>
            <person name="Dessus-Babus S."/>
            <person name="Burckhardt D."/>
            <person name="Oertli M."/>
            <person name="Naumann U."/>
            <person name="Petersen F."/>
            <person name="Wong J."/>
        </authorList>
    </citation>
    <scope>NUCLEOTIDE SEQUENCE</scope>
    <source>
        <strain evidence="2">GSM-AAB239-AS_SAM_17_03QT</strain>
    </source>
</reference>
<dbReference type="Proteomes" id="UP001140949">
    <property type="component" value="Unassembled WGS sequence"/>
</dbReference>
<accession>A0AAX6F3L3</accession>